<name>A0A4S8QCT9_9ACTN</name>
<dbReference type="GO" id="GO:0003677">
    <property type="term" value="F:DNA binding"/>
    <property type="evidence" value="ECO:0007669"/>
    <property type="project" value="InterPro"/>
</dbReference>
<accession>A0A4S8QCT9</accession>
<dbReference type="InterPro" id="IPR036894">
    <property type="entry name" value="YbaB-like_sf"/>
</dbReference>
<reference evidence="1 2" key="2">
    <citation type="submission" date="2019-05" db="EMBL/GenBank/DDBJ databases">
        <title>Glycomyces buryatensis sp. nov.</title>
        <authorList>
            <person name="Nikitina E."/>
        </authorList>
    </citation>
    <scope>NUCLEOTIDE SEQUENCE [LARGE SCALE GENOMIC DNA]</scope>
    <source>
        <strain evidence="1 2">18</strain>
    </source>
</reference>
<dbReference type="AlphaFoldDB" id="A0A4S8QCT9"/>
<sequence>MTDRFADPRAREVMQRIEAALARREHETFEHLTESGHARACVNLRGRLVGIVFLEKNILRVTDRESLAAELQAAITAAQGQAEDAAAAIAAEHYAELG</sequence>
<dbReference type="RefSeq" id="WP_136534661.1">
    <property type="nucleotide sequence ID" value="NZ_STGY01000044.1"/>
</dbReference>
<comment type="caution">
    <text evidence="1">The sequence shown here is derived from an EMBL/GenBank/DDBJ whole genome shotgun (WGS) entry which is preliminary data.</text>
</comment>
<evidence type="ECO:0008006" key="3">
    <source>
        <dbReference type="Google" id="ProtNLM"/>
    </source>
</evidence>
<evidence type="ECO:0000313" key="1">
    <source>
        <dbReference type="EMBL" id="THV41391.1"/>
    </source>
</evidence>
<gene>
    <name evidence="1" type="ORF">FAB82_11360</name>
</gene>
<dbReference type="Gene3D" id="3.30.1310.10">
    <property type="entry name" value="Nucleoid-associated protein YbaB-like domain"/>
    <property type="match status" value="1"/>
</dbReference>
<dbReference type="Proteomes" id="UP000308760">
    <property type="component" value="Unassembled WGS sequence"/>
</dbReference>
<evidence type="ECO:0000313" key="2">
    <source>
        <dbReference type="Proteomes" id="UP000308760"/>
    </source>
</evidence>
<keyword evidence="2" id="KW-1185">Reference proteome</keyword>
<dbReference type="EMBL" id="STGY01000044">
    <property type="protein sequence ID" value="THV41391.1"/>
    <property type="molecule type" value="Genomic_DNA"/>
</dbReference>
<proteinExistence type="predicted"/>
<reference evidence="2" key="1">
    <citation type="submission" date="2019-04" db="EMBL/GenBank/DDBJ databases">
        <title>Nocardioides xinjiangensis sp. nov.</title>
        <authorList>
            <person name="Liu S."/>
        </authorList>
    </citation>
    <scope>NUCLEOTIDE SEQUENCE [LARGE SCALE GENOMIC DNA]</scope>
    <source>
        <strain evidence="2">18</strain>
    </source>
</reference>
<protein>
    <recommendedName>
        <fullName evidence="3">YbaB/EbfC family nucleoid-associated protein</fullName>
    </recommendedName>
</protein>
<organism evidence="1 2">
    <name type="scientific">Glycomyces buryatensis</name>
    <dbReference type="NCBI Taxonomy" id="2570927"/>
    <lineage>
        <taxon>Bacteria</taxon>
        <taxon>Bacillati</taxon>
        <taxon>Actinomycetota</taxon>
        <taxon>Actinomycetes</taxon>
        <taxon>Glycomycetales</taxon>
        <taxon>Glycomycetaceae</taxon>
        <taxon>Glycomyces</taxon>
    </lineage>
</organism>